<keyword evidence="2" id="KW-1133">Transmembrane helix</keyword>
<name>A0A918K851_9GAMM</name>
<sequence>MESTVGTVQSLIQSNSTVVILGTLVLLLAANLWHHARKIRRLEQKLVSQHRYFRQEMKMMNQGAIGVGHRVKHLEKRMRKQVDTTPAPAPARKQPSAFEQLLNGYGPAPEEAPISSPRTKTPDIRSNDQNQPSRAEQALADWMKDYRTTA</sequence>
<comment type="caution">
    <text evidence="3">The sequence shown here is derived from an EMBL/GenBank/DDBJ whole genome shotgun (WGS) entry which is preliminary data.</text>
</comment>
<gene>
    <name evidence="3" type="ORF">GCM10007392_17620</name>
</gene>
<evidence type="ECO:0000313" key="3">
    <source>
        <dbReference type="EMBL" id="GGX50892.1"/>
    </source>
</evidence>
<keyword evidence="2" id="KW-0812">Transmembrane</keyword>
<dbReference type="Proteomes" id="UP000626148">
    <property type="component" value="Unassembled WGS sequence"/>
</dbReference>
<keyword evidence="2" id="KW-0472">Membrane</keyword>
<dbReference type="EMBL" id="BMXR01000004">
    <property type="protein sequence ID" value="GGX50892.1"/>
    <property type="molecule type" value="Genomic_DNA"/>
</dbReference>
<feature type="transmembrane region" description="Helical" evidence="2">
    <location>
        <begin position="12"/>
        <end position="33"/>
    </location>
</feature>
<evidence type="ECO:0000256" key="2">
    <source>
        <dbReference type="SAM" id="Phobius"/>
    </source>
</evidence>
<evidence type="ECO:0000313" key="4">
    <source>
        <dbReference type="Proteomes" id="UP000626148"/>
    </source>
</evidence>
<accession>A0A918K851</accession>
<protein>
    <submittedName>
        <fullName evidence="3">Uncharacterized protein</fullName>
    </submittedName>
</protein>
<feature type="region of interest" description="Disordered" evidence="1">
    <location>
        <begin position="77"/>
        <end position="150"/>
    </location>
</feature>
<dbReference type="RefSeq" id="WP_189608181.1">
    <property type="nucleotide sequence ID" value="NZ_BMXR01000004.1"/>
</dbReference>
<keyword evidence="4" id="KW-1185">Reference proteome</keyword>
<reference evidence="3" key="1">
    <citation type="journal article" date="2014" name="Int. J. Syst. Evol. Microbiol.">
        <title>Complete genome sequence of Corynebacterium casei LMG S-19264T (=DSM 44701T), isolated from a smear-ripened cheese.</title>
        <authorList>
            <consortium name="US DOE Joint Genome Institute (JGI-PGF)"/>
            <person name="Walter F."/>
            <person name="Albersmeier A."/>
            <person name="Kalinowski J."/>
            <person name="Ruckert C."/>
        </authorList>
    </citation>
    <scope>NUCLEOTIDE SEQUENCE</scope>
    <source>
        <strain evidence="3">KCTC 22169</strain>
    </source>
</reference>
<proteinExistence type="predicted"/>
<dbReference type="AlphaFoldDB" id="A0A918K851"/>
<reference evidence="3" key="2">
    <citation type="submission" date="2020-09" db="EMBL/GenBank/DDBJ databases">
        <authorList>
            <person name="Sun Q."/>
            <person name="Kim S."/>
        </authorList>
    </citation>
    <scope>NUCLEOTIDE SEQUENCE</scope>
    <source>
        <strain evidence="3">KCTC 22169</strain>
    </source>
</reference>
<evidence type="ECO:0000256" key="1">
    <source>
        <dbReference type="SAM" id="MobiDB-lite"/>
    </source>
</evidence>
<organism evidence="3 4">
    <name type="scientific">Saccharospirillum salsuginis</name>
    <dbReference type="NCBI Taxonomy" id="418750"/>
    <lineage>
        <taxon>Bacteria</taxon>
        <taxon>Pseudomonadati</taxon>
        <taxon>Pseudomonadota</taxon>
        <taxon>Gammaproteobacteria</taxon>
        <taxon>Oceanospirillales</taxon>
        <taxon>Saccharospirillaceae</taxon>
        <taxon>Saccharospirillum</taxon>
    </lineage>
</organism>